<proteinExistence type="predicted"/>
<evidence type="ECO:0000313" key="1">
    <source>
        <dbReference type="EMBL" id="KAJ3807503.1"/>
    </source>
</evidence>
<name>A0ACC1TS90_9AGAR</name>
<gene>
    <name evidence="1" type="ORF">F5876DRAFT_68070</name>
</gene>
<keyword evidence="2" id="KW-1185">Reference proteome</keyword>
<dbReference type="Proteomes" id="UP001163835">
    <property type="component" value="Unassembled WGS sequence"/>
</dbReference>
<organism evidence="1 2">
    <name type="scientific">Lentinula aff. lateritia</name>
    <dbReference type="NCBI Taxonomy" id="2804960"/>
    <lineage>
        <taxon>Eukaryota</taxon>
        <taxon>Fungi</taxon>
        <taxon>Dikarya</taxon>
        <taxon>Basidiomycota</taxon>
        <taxon>Agaricomycotina</taxon>
        <taxon>Agaricomycetes</taxon>
        <taxon>Agaricomycetidae</taxon>
        <taxon>Agaricales</taxon>
        <taxon>Marasmiineae</taxon>
        <taxon>Omphalotaceae</taxon>
        <taxon>Lentinula</taxon>
    </lineage>
</organism>
<reference evidence="1" key="1">
    <citation type="submission" date="2022-09" db="EMBL/GenBank/DDBJ databases">
        <title>A Global Phylogenomic Analysis of the Shiitake Genus Lentinula.</title>
        <authorList>
            <consortium name="DOE Joint Genome Institute"/>
            <person name="Sierra-Patev S."/>
            <person name="Min B."/>
            <person name="Naranjo-Ortiz M."/>
            <person name="Looney B."/>
            <person name="Konkel Z."/>
            <person name="Slot J.C."/>
            <person name="Sakamoto Y."/>
            <person name="Steenwyk J.L."/>
            <person name="Rokas A."/>
            <person name="Carro J."/>
            <person name="Camarero S."/>
            <person name="Ferreira P."/>
            <person name="Molpeceres G."/>
            <person name="Ruiz-Duenas F.J."/>
            <person name="Serrano A."/>
            <person name="Henrissat B."/>
            <person name="Drula E."/>
            <person name="Hughes K.W."/>
            <person name="Mata J.L."/>
            <person name="Ishikawa N.K."/>
            <person name="Vargas-Isla R."/>
            <person name="Ushijima S."/>
            <person name="Smith C.A."/>
            <person name="Ahrendt S."/>
            <person name="Andreopoulos W."/>
            <person name="He G."/>
            <person name="Labutti K."/>
            <person name="Lipzen A."/>
            <person name="Ng V."/>
            <person name="Riley R."/>
            <person name="Sandor L."/>
            <person name="Barry K."/>
            <person name="Martinez A.T."/>
            <person name="Xiao Y."/>
            <person name="Gibbons J.G."/>
            <person name="Terashima K."/>
            <person name="Grigoriev I.V."/>
            <person name="Hibbett D.S."/>
        </authorList>
    </citation>
    <scope>NUCLEOTIDE SEQUENCE</scope>
    <source>
        <strain evidence="1">TMI1499</strain>
    </source>
</reference>
<evidence type="ECO:0000313" key="2">
    <source>
        <dbReference type="Proteomes" id="UP001163835"/>
    </source>
</evidence>
<protein>
    <submittedName>
        <fullName evidence="1">SPX domain-containing protein</fullName>
    </submittedName>
</protein>
<dbReference type="EMBL" id="MU795300">
    <property type="protein sequence ID" value="KAJ3807503.1"/>
    <property type="molecule type" value="Genomic_DNA"/>
</dbReference>
<accession>A0ACC1TS90</accession>
<sequence length="347" mass="39247">MGLGELPVRRKSFSTKRTASQASLPEAHQSVHQRSSSNQLSRTMSGTKKPKSQKSKGLLARANTLRSPPQPFSGSIPLPDLLPLLSPQETSFIDALDKELEKIEDFYDARKKEMETRSKLLEAQLIELNEAQAGSSRWNIMLQHVTRYKAPQPDILDHRSSKKTHKIEGNLPTIDSGHLPSSKRDSLHHHLDPEEYQTAKKKLNKAVFEHYRGLEMLQNYRNLKFNFMQILNITGFRKALKKFEKVTRIPVQHAYMAERVETSAFASDKTLRGMMDEMEALYTSHFAHGDQKRAKTRLRAGGVNKTHHYSTFRSGILLGVGVPALVSGIVSSKSFHFQLLPGIPMIL</sequence>
<comment type="caution">
    <text evidence="1">The sequence shown here is derived from an EMBL/GenBank/DDBJ whole genome shotgun (WGS) entry which is preliminary data.</text>
</comment>